<dbReference type="GO" id="GO:0032259">
    <property type="term" value="P:methylation"/>
    <property type="evidence" value="ECO:0007669"/>
    <property type="project" value="UniProtKB-KW"/>
</dbReference>
<proteinExistence type="inferred from homology"/>
<dbReference type="OrthoDB" id="9781789at2"/>
<feature type="binding site" evidence="8 11">
    <location>
        <position position="48"/>
    </location>
    <ligand>
        <name>Mg(2+)</name>
        <dbReference type="ChEBI" id="CHEBI:18420"/>
    </ligand>
</feature>
<dbReference type="HAMAP" id="MF_00156">
    <property type="entry name" value="PanB"/>
    <property type="match status" value="1"/>
</dbReference>
<keyword evidence="8" id="KW-0963">Cytoplasm</keyword>
<keyword evidence="8 11" id="KW-0460">Magnesium</keyword>
<dbReference type="GO" id="GO:0003864">
    <property type="term" value="F:3-methyl-2-oxobutanoate hydroxymethyltransferase activity"/>
    <property type="evidence" value="ECO:0007669"/>
    <property type="project" value="UniProtKB-UniRule"/>
</dbReference>
<sequence length="267" mass="27711">MTAASPVTVPSLAAMKAGGQPITMLTAYDASFARLLDDAGVDCVLVGDSLGNVIQGRDSTLPVTVDDMAYHTQAVRRGLERALLVADLPFMSYHDQASAMASAAAVMRAGAQMVKLEGGAAHAGTVAALVANGVPVCAHLGLTPQHVHQLGGYRVQGRDEGPARRLKADAELLAEAGAGMLVLECVPAPLAREVAESLSIPVIGIGAGSEVDGQVLVLYDMLGVSPGRSPKFVHDFLADTGDVRQALAAYVAAVRERRFPGPEHAWQ</sequence>
<dbReference type="SUPFAM" id="SSF51621">
    <property type="entry name" value="Phosphoenolpyruvate/pyruvate domain"/>
    <property type="match status" value="1"/>
</dbReference>
<dbReference type="NCBIfam" id="NF001452">
    <property type="entry name" value="PRK00311.1"/>
    <property type="match status" value="1"/>
</dbReference>
<comment type="function">
    <text evidence="7 8">Catalyzes the reversible reaction in which hydroxymethyl group from 5,10-methylenetetrahydrofolate is transferred onto alpha-ketoisovalerate to form ketopantoate.</text>
</comment>
<dbReference type="EC" id="2.1.2.11" evidence="8"/>
<dbReference type="PANTHER" id="PTHR20881:SF0">
    <property type="entry name" value="3-METHYL-2-OXOBUTANOATE HYDROXYMETHYLTRANSFERASE"/>
    <property type="match status" value="1"/>
</dbReference>
<name>A0A3E1K6Q2_9GAMM</name>
<accession>A0A3E1K6Q2</accession>
<dbReference type="AlphaFoldDB" id="A0A3E1K6Q2"/>
<evidence type="ECO:0000256" key="2">
    <source>
        <dbReference type="ARBA" id="ARBA00008676"/>
    </source>
</evidence>
<organism evidence="12 13">
    <name type="scientific">Wenzhouxiangella sediminis</name>
    <dbReference type="NCBI Taxonomy" id="1792836"/>
    <lineage>
        <taxon>Bacteria</taxon>
        <taxon>Pseudomonadati</taxon>
        <taxon>Pseudomonadota</taxon>
        <taxon>Gammaproteobacteria</taxon>
        <taxon>Chromatiales</taxon>
        <taxon>Wenzhouxiangellaceae</taxon>
        <taxon>Wenzhouxiangella</taxon>
    </lineage>
</organism>
<gene>
    <name evidence="8 12" type="primary">panB</name>
    <name evidence="12" type="ORF">DZC52_12045</name>
</gene>
<dbReference type="RefSeq" id="WP_116651397.1">
    <property type="nucleotide sequence ID" value="NZ_QUZK01000044.1"/>
</dbReference>
<comment type="catalytic activity">
    <reaction evidence="8">
        <text>(6R)-5,10-methylene-5,6,7,8-tetrahydrofolate + 3-methyl-2-oxobutanoate + H2O = 2-dehydropantoate + (6S)-5,6,7,8-tetrahydrofolate</text>
        <dbReference type="Rhea" id="RHEA:11824"/>
        <dbReference type="ChEBI" id="CHEBI:11561"/>
        <dbReference type="ChEBI" id="CHEBI:11851"/>
        <dbReference type="ChEBI" id="CHEBI:15377"/>
        <dbReference type="ChEBI" id="CHEBI:15636"/>
        <dbReference type="ChEBI" id="CHEBI:57453"/>
        <dbReference type="EC" id="2.1.2.11"/>
    </reaction>
</comment>
<feature type="binding site" evidence="8 10">
    <location>
        <position position="87"/>
    </location>
    <ligand>
        <name>3-methyl-2-oxobutanoate</name>
        <dbReference type="ChEBI" id="CHEBI:11851"/>
    </ligand>
</feature>
<dbReference type="NCBIfam" id="TIGR00222">
    <property type="entry name" value="panB"/>
    <property type="match status" value="1"/>
</dbReference>
<evidence type="ECO:0000256" key="8">
    <source>
        <dbReference type="HAMAP-Rule" id="MF_00156"/>
    </source>
</evidence>
<dbReference type="PIRSF" id="PIRSF000388">
    <property type="entry name" value="Pantoate_hydroxy_MeTrfase"/>
    <property type="match status" value="1"/>
</dbReference>
<dbReference type="EMBL" id="QUZK01000044">
    <property type="protein sequence ID" value="RFF29616.1"/>
    <property type="molecule type" value="Genomic_DNA"/>
</dbReference>
<evidence type="ECO:0000256" key="1">
    <source>
        <dbReference type="ARBA" id="ARBA00005033"/>
    </source>
</evidence>
<keyword evidence="13" id="KW-1185">Reference proteome</keyword>
<evidence type="ECO:0000313" key="13">
    <source>
        <dbReference type="Proteomes" id="UP000260351"/>
    </source>
</evidence>
<dbReference type="InterPro" id="IPR003700">
    <property type="entry name" value="Pantoate_hydroxy_MeTrfase"/>
</dbReference>
<evidence type="ECO:0000256" key="6">
    <source>
        <dbReference type="ARBA" id="ARBA00022723"/>
    </source>
</evidence>
<dbReference type="Pfam" id="PF02548">
    <property type="entry name" value="Pantoate_transf"/>
    <property type="match status" value="1"/>
</dbReference>
<dbReference type="GO" id="GO:0005737">
    <property type="term" value="C:cytoplasm"/>
    <property type="evidence" value="ECO:0007669"/>
    <property type="project" value="UniProtKB-SubCell"/>
</dbReference>
<feature type="binding site" evidence="8 11">
    <location>
        <position position="87"/>
    </location>
    <ligand>
        <name>Mg(2+)</name>
        <dbReference type="ChEBI" id="CHEBI:18420"/>
    </ligand>
</feature>
<evidence type="ECO:0000256" key="5">
    <source>
        <dbReference type="ARBA" id="ARBA00022679"/>
    </source>
</evidence>
<keyword evidence="12" id="KW-0489">Methyltransferase</keyword>
<dbReference type="PANTHER" id="PTHR20881">
    <property type="entry name" value="3-METHYL-2-OXOBUTANOATE HYDROXYMETHYLTRANSFERASE"/>
    <property type="match status" value="1"/>
</dbReference>
<dbReference type="UniPathway" id="UPA00028">
    <property type="reaction ID" value="UER00003"/>
</dbReference>
<comment type="similarity">
    <text evidence="2 8">Belongs to the PanB family.</text>
</comment>
<keyword evidence="6 8" id="KW-0479">Metal-binding</keyword>
<evidence type="ECO:0000313" key="12">
    <source>
        <dbReference type="EMBL" id="RFF29616.1"/>
    </source>
</evidence>
<dbReference type="GO" id="GO:0015940">
    <property type="term" value="P:pantothenate biosynthetic process"/>
    <property type="evidence" value="ECO:0007669"/>
    <property type="project" value="UniProtKB-UniRule"/>
</dbReference>
<evidence type="ECO:0000256" key="10">
    <source>
        <dbReference type="PIRSR" id="PIRSR000388-2"/>
    </source>
</evidence>
<feature type="binding site" evidence="8 10">
    <location>
        <begin position="48"/>
        <end position="49"/>
    </location>
    <ligand>
        <name>3-methyl-2-oxobutanoate</name>
        <dbReference type="ChEBI" id="CHEBI:11851"/>
    </ligand>
</feature>
<comment type="caution">
    <text evidence="12">The sequence shown here is derived from an EMBL/GenBank/DDBJ whole genome shotgun (WGS) entry which is preliminary data.</text>
</comment>
<comment type="subunit">
    <text evidence="3 8">Homodecamer; pentamer of dimers.</text>
</comment>
<feature type="binding site" evidence="8 10">
    <location>
        <position position="115"/>
    </location>
    <ligand>
        <name>3-methyl-2-oxobutanoate</name>
        <dbReference type="ChEBI" id="CHEBI:11851"/>
    </ligand>
</feature>
<evidence type="ECO:0000256" key="7">
    <source>
        <dbReference type="ARBA" id="ARBA00056497"/>
    </source>
</evidence>
<dbReference type="Proteomes" id="UP000260351">
    <property type="component" value="Unassembled WGS sequence"/>
</dbReference>
<dbReference type="InterPro" id="IPR015813">
    <property type="entry name" value="Pyrv/PenolPyrv_kinase-like_dom"/>
</dbReference>
<dbReference type="GO" id="GO:0000287">
    <property type="term" value="F:magnesium ion binding"/>
    <property type="evidence" value="ECO:0007669"/>
    <property type="project" value="TreeGrafter"/>
</dbReference>
<feature type="binding site" evidence="8 11">
    <location>
        <position position="117"/>
    </location>
    <ligand>
        <name>Mg(2+)</name>
        <dbReference type="ChEBI" id="CHEBI:18420"/>
    </ligand>
</feature>
<dbReference type="FunFam" id="3.20.20.60:FF:000003">
    <property type="entry name" value="3-methyl-2-oxobutanoate hydroxymethyltransferase"/>
    <property type="match status" value="1"/>
</dbReference>
<comment type="pathway">
    <text evidence="1 8">Cofactor biosynthesis; (R)-pantothenate biosynthesis; (R)-pantoate from 3-methyl-2-oxobutanoate: step 1/2.</text>
</comment>
<evidence type="ECO:0000256" key="4">
    <source>
        <dbReference type="ARBA" id="ARBA00022655"/>
    </source>
</evidence>
<dbReference type="Gene3D" id="3.20.20.60">
    <property type="entry name" value="Phosphoenolpyruvate-binding domains"/>
    <property type="match status" value="1"/>
</dbReference>
<evidence type="ECO:0000256" key="9">
    <source>
        <dbReference type="PIRSR" id="PIRSR000388-1"/>
    </source>
</evidence>
<feature type="active site" description="Proton acceptor" evidence="8 9">
    <location>
        <position position="184"/>
    </location>
</feature>
<keyword evidence="5 8" id="KW-0808">Transferase</keyword>
<keyword evidence="4 8" id="KW-0566">Pantothenate biosynthesis</keyword>
<dbReference type="GO" id="GO:0008168">
    <property type="term" value="F:methyltransferase activity"/>
    <property type="evidence" value="ECO:0007669"/>
    <property type="project" value="UniProtKB-KW"/>
</dbReference>
<evidence type="ECO:0000256" key="3">
    <source>
        <dbReference type="ARBA" id="ARBA00011424"/>
    </source>
</evidence>
<comment type="subcellular location">
    <subcellularLocation>
        <location evidence="8">Cytoplasm</location>
    </subcellularLocation>
</comment>
<evidence type="ECO:0000256" key="11">
    <source>
        <dbReference type="PIRSR" id="PIRSR000388-3"/>
    </source>
</evidence>
<comment type="cofactor">
    <cofactor evidence="8 11">
        <name>Mg(2+)</name>
        <dbReference type="ChEBI" id="CHEBI:18420"/>
    </cofactor>
    <text evidence="8 11">Binds 1 Mg(2+) ion per subunit.</text>
</comment>
<dbReference type="CDD" id="cd06557">
    <property type="entry name" value="KPHMT-like"/>
    <property type="match status" value="1"/>
</dbReference>
<dbReference type="InterPro" id="IPR040442">
    <property type="entry name" value="Pyrv_kinase-like_dom_sf"/>
</dbReference>
<reference evidence="12 13" key="1">
    <citation type="submission" date="2018-08" db="EMBL/GenBank/DDBJ databases">
        <title>Wenzhouxiangella salilacus sp. nov., a novel bacterium isolated from a saline lake in Xinjiang Province, China.</title>
        <authorList>
            <person name="Han S."/>
        </authorList>
    </citation>
    <scope>NUCLEOTIDE SEQUENCE [LARGE SCALE GENOMIC DNA]</scope>
    <source>
        <strain evidence="12 13">XDB06</strain>
    </source>
</reference>
<protein>
    <recommendedName>
        <fullName evidence="8">3-methyl-2-oxobutanoate hydroxymethyltransferase</fullName>
        <ecNumber evidence="8">2.1.2.11</ecNumber>
    </recommendedName>
    <alternativeName>
        <fullName evidence="8">Ketopantoate hydroxymethyltransferase</fullName>
        <shortName evidence="8">KPHMT</shortName>
    </alternativeName>
</protein>